<accession>A0A1A9RUX6</accession>
<name>A0A1A9RUX6_9NEIS</name>
<dbReference type="PANTHER" id="PTHR39455">
    <property type="entry name" value="CELL DIVISION PROTEIN ZAPD"/>
    <property type="match status" value="1"/>
</dbReference>
<dbReference type="GO" id="GO:0000917">
    <property type="term" value="P:division septum assembly"/>
    <property type="evidence" value="ECO:0007669"/>
    <property type="project" value="UniProtKB-KW"/>
</dbReference>
<dbReference type="InterPro" id="IPR027462">
    <property type="entry name" value="ZapD_C"/>
</dbReference>
<evidence type="ECO:0000256" key="1">
    <source>
        <dbReference type="ARBA" id="ARBA00022490"/>
    </source>
</evidence>
<evidence type="ECO:0000313" key="7">
    <source>
        <dbReference type="Proteomes" id="UP000077885"/>
    </source>
</evidence>
<keyword evidence="2 5" id="KW-0132">Cell division</keyword>
<comment type="similarity">
    <text evidence="5">Belongs to the ZapD family.</text>
</comment>
<evidence type="ECO:0000256" key="4">
    <source>
        <dbReference type="ARBA" id="ARBA00023306"/>
    </source>
</evidence>
<gene>
    <name evidence="5" type="primary">zapD</name>
    <name evidence="6" type="ORF">A7P95_10430</name>
</gene>
<dbReference type="RefSeq" id="WP_067595039.1">
    <property type="nucleotide sequence ID" value="NZ_LXSL01000032.1"/>
</dbReference>
<comment type="caution">
    <text evidence="6">The sequence shown here is derived from an EMBL/GenBank/DDBJ whole genome shotgun (WGS) entry which is preliminary data.</text>
</comment>
<dbReference type="GO" id="GO:0043093">
    <property type="term" value="P:FtsZ-dependent cytokinesis"/>
    <property type="evidence" value="ECO:0007669"/>
    <property type="project" value="UniProtKB-UniRule"/>
</dbReference>
<sequence length="258" mass="30044">MSDLITFEHPLSERVRNFLRLEHLFSRFYTTRDQQSAWAHHAALGTLFEIMDCAARAELKLDILQELERQRQQISQSEREQYDATPEQEALYQATQNLQEVQQKFGQHLRENEWLMGVKQRMLVSGGTSPFDLPSYHYWLQLPHEQRLADLNCWIRSLTPTSEAISLLLRILRRNSYSLNCCAVLGNYQNAKLGNNIHMLVVDVAQSCQTLPEISANKYFTHIRFTQATQESPRGKQLEENIPFTLKMCSFDPITDKP</sequence>
<organism evidence="6 7">
    <name type="scientific">Eikenella longinqua</name>
    <dbReference type="NCBI Taxonomy" id="1795827"/>
    <lineage>
        <taxon>Bacteria</taxon>
        <taxon>Pseudomonadati</taxon>
        <taxon>Pseudomonadota</taxon>
        <taxon>Betaproteobacteria</taxon>
        <taxon>Neisseriales</taxon>
        <taxon>Neisseriaceae</taxon>
        <taxon>Eikenella</taxon>
    </lineage>
</organism>
<keyword evidence="4 5" id="KW-0131">Cell cycle</keyword>
<dbReference type="AlphaFoldDB" id="A0A1A9RUX6"/>
<evidence type="ECO:0000256" key="5">
    <source>
        <dbReference type="HAMAP-Rule" id="MF_01092"/>
    </source>
</evidence>
<dbReference type="HAMAP" id="MF_01092">
    <property type="entry name" value="ZapD"/>
    <property type="match status" value="1"/>
</dbReference>
<dbReference type="Gene3D" id="2.60.440.10">
    <property type="entry name" value="YacF-like domains"/>
    <property type="match status" value="1"/>
</dbReference>
<dbReference type="SUPFAM" id="SSF160950">
    <property type="entry name" value="YacF-like"/>
    <property type="match status" value="1"/>
</dbReference>
<proteinExistence type="inferred from homology"/>
<keyword evidence="7" id="KW-1185">Reference proteome</keyword>
<dbReference type="GO" id="GO:0005737">
    <property type="term" value="C:cytoplasm"/>
    <property type="evidence" value="ECO:0007669"/>
    <property type="project" value="UniProtKB-SubCell"/>
</dbReference>
<dbReference type="NCBIfam" id="NF003656">
    <property type="entry name" value="PRK05287.1-4"/>
    <property type="match status" value="1"/>
</dbReference>
<evidence type="ECO:0000256" key="2">
    <source>
        <dbReference type="ARBA" id="ARBA00022618"/>
    </source>
</evidence>
<evidence type="ECO:0000256" key="3">
    <source>
        <dbReference type="ARBA" id="ARBA00023210"/>
    </source>
</evidence>
<comment type="subcellular location">
    <subcellularLocation>
        <location evidence="5">Cytoplasm</location>
    </subcellularLocation>
    <text evidence="5">Localizes to mid-cell in an FtsZ-dependent manner.</text>
</comment>
<dbReference type="GO" id="GO:0032153">
    <property type="term" value="C:cell division site"/>
    <property type="evidence" value="ECO:0007669"/>
    <property type="project" value="TreeGrafter"/>
</dbReference>
<dbReference type="Pfam" id="PF07072">
    <property type="entry name" value="ZapD"/>
    <property type="match status" value="1"/>
</dbReference>
<evidence type="ECO:0000313" key="6">
    <source>
        <dbReference type="EMBL" id="OAM26113.1"/>
    </source>
</evidence>
<dbReference type="Gene3D" id="1.10.3900.10">
    <property type="entry name" value="YacF-like"/>
    <property type="match status" value="1"/>
</dbReference>
<dbReference type="EMBL" id="LXSL01000032">
    <property type="protein sequence ID" value="OAM26113.1"/>
    <property type="molecule type" value="Genomic_DNA"/>
</dbReference>
<dbReference type="OrthoDB" id="5294622at2"/>
<dbReference type="PANTHER" id="PTHR39455:SF1">
    <property type="entry name" value="CELL DIVISION PROTEIN ZAPD"/>
    <property type="match status" value="1"/>
</dbReference>
<dbReference type="Proteomes" id="UP000077885">
    <property type="component" value="Unassembled WGS sequence"/>
</dbReference>
<dbReference type="InterPro" id="IPR036268">
    <property type="entry name" value="ZapD_sf"/>
</dbReference>
<keyword evidence="3 5" id="KW-0717">Septation</keyword>
<keyword evidence="1 5" id="KW-0963">Cytoplasm</keyword>
<protein>
    <recommendedName>
        <fullName evidence="5">Cell division protein ZapD</fullName>
    </recommendedName>
    <alternativeName>
        <fullName evidence="5">Z ring-associated protein D</fullName>
    </alternativeName>
</protein>
<comment type="subunit">
    <text evidence="5">Interacts with FtsZ.</text>
</comment>
<dbReference type="InterPro" id="IPR009777">
    <property type="entry name" value="ZapD"/>
</dbReference>
<reference evidence="7" key="1">
    <citation type="submission" date="2016-05" db="EMBL/GenBank/DDBJ databases">
        <title>Draft genome of Corynebacterium afermentans subsp. afermentans LCDC 88199T.</title>
        <authorList>
            <person name="Bernier A.-M."/>
            <person name="Bernard K."/>
        </authorList>
    </citation>
    <scope>NUCLEOTIDE SEQUENCE [LARGE SCALE GENOMIC DNA]</scope>
    <source>
        <strain evidence="7">NML02-A-017</strain>
    </source>
</reference>
<comment type="function">
    <text evidence="5">Cell division factor that enhances FtsZ-ring assembly. Directly interacts with FtsZ and promotes bundling of FtsZ protofilaments, with a reduction in FtsZ GTPase activity.</text>
</comment>
<dbReference type="STRING" id="1795827.A7P95_10430"/>